<evidence type="ECO:0000256" key="9">
    <source>
        <dbReference type="ARBA" id="ARBA00022909"/>
    </source>
</evidence>
<dbReference type="Pfam" id="PF00809">
    <property type="entry name" value="Pterin_bind"/>
    <property type="match status" value="1"/>
</dbReference>
<dbReference type="InterPro" id="IPR045031">
    <property type="entry name" value="DHP_synth-like"/>
</dbReference>
<dbReference type="GO" id="GO:0004156">
    <property type="term" value="F:dihydropteroate synthase activity"/>
    <property type="evidence" value="ECO:0007669"/>
    <property type="project" value="UniProtKB-EC"/>
</dbReference>
<dbReference type="GO" id="GO:0046656">
    <property type="term" value="P:folic acid biosynthetic process"/>
    <property type="evidence" value="ECO:0007669"/>
    <property type="project" value="UniProtKB-KW"/>
</dbReference>
<evidence type="ECO:0000256" key="6">
    <source>
        <dbReference type="ARBA" id="ARBA00022679"/>
    </source>
</evidence>
<dbReference type="PANTHER" id="PTHR20941">
    <property type="entry name" value="FOLATE SYNTHESIS PROTEINS"/>
    <property type="match status" value="1"/>
</dbReference>
<dbReference type="SUPFAM" id="SSF51717">
    <property type="entry name" value="Dihydropteroate synthetase-like"/>
    <property type="match status" value="1"/>
</dbReference>
<dbReference type="NCBIfam" id="TIGR01496">
    <property type="entry name" value="DHPS"/>
    <property type="match status" value="1"/>
</dbReference>
<comment type="similarity">
    <text evidence="4 10">Belongs to the DHPS family.</text>
</comment>
<dbReference type="Gene3D" id="3.20.20.20">
    <property type="entry name" value="Dihydropteroate synthase-like"/>
    <property type="match status" value="1"/>
</dbReference>
<evidence type="ECO:0000256" key="8">
    <source>
        <dbReference type="ARBA" id="ARBA00022842"/>
    </source>
</evidence>
<evidence type="ECO:0000313" key="13">
    <source>
        <dbReference type="Proteomes" id="UP000198802"/>
    </source>
</evidence>
<evidence type="ECO:0000256" key="2">
    <source>
        <dbReference type="ARBA" id="ARBA00001946"/>
    </source>
</evidence>
<dbReference type="EC" id="2.5.1.15" evidence="5 10"/>
<accession>A0A0S4QTJ4</accession>
<evidence type="ECO:0000256" key="7">
    <source>
        <dbReference type="ARBA" id="ARBA00022723"/>
    </source>
</evidence>
<keyword evidence="8 10" id="KW-0460">Magnesium</keyword>
<dbReference type="InterPro" id="IPR006390">
    <property type="entry name" value="DHP_synth_dom"/>
</dbReference>
<evidence type="ECO:0000313" key="12">
    <source>
        <dbReference type="EMBL" id="CUU57718.1"/>
    </source>
</evidence>
<evidence type="ECO:0000256" key="5">
    <source>
        <dbReference type="ARBA" id="ARBA00012458"/>
    </source>
</evidence>
<dbReference type="GO" id="GO:0046872">
    <property type="term" value="F:metal ion binding"/>
    <property type="evidence" value="ECO:0007669"/>
    <property type="project" value="UniProtKB-KW"/>
</dbReference>
<dbReference type="CDD" id="cd00739">
    <property type="entry name" value="DHPS"/>
    <property type="match status" value="1"/>
</dbReference>
<dbReference type="GO" id="GO:0005829">
    <property type="term" value="C:cytosol"/>
    <property type="evidence" value="ECO:0007669"/>
    <property type="project" value="TreeGrafter"/>
</dbReference>
<comment type="pathway">
    <text evidence="3 10">Cofactor biosynthesis; tetrahydrofolate biosynthesis; 7,8-dihydrofolate from 2-amino-4-hydroxy-6-hydroxymethyl-7,8-dihydropteridine diphosphate and 4-aminobenzoate: step 1/2.</text>
</comment>
<proteinExistence type="inferred from homology"/>
<name>A0A0S4QTJ4_9ACTN</name>
<comment type="cofactor">
    <cofactor evidence="2 10">
        <name>Mg(2+)</name>
        <dbReference type="ChEBI" id="CHEBI:18420"/>
    </cofactor>
</comment>
<sequence>MSESLTDLFAAGGPTRVMGIVNVTPDSFSDGGAYPDPIDAVRAGQLMVEQGADLVDVGGESTRPGAPRVVASEELRRVLPVVATLAAAGVPVSIDTSRASVAAAAVDSGAVLVNDVSCGMNAELLSIVADRGVHYVLMHSRGSSAQMGELAVYDDVVTDVVSELAARLEVVLAAGIAEDKVIIDPGIGFAKTAAHNWALLADLGPLAALGRPLLVGTSRKTFLGAVLHEPGKPVRPPVERDDATQATTVLLAAAGVWAVRVHAVRPAVDGIRVERAWRGAAAAAAAASVSRPAAPFH</sequence>
<organism evidence="12 13">
    <name type="scientific">Parafrankia irregularis</name>
    <dbReference type="NCBI Taxonomy" id="795642"/>
    <lineage>
        <taxon>Bacteria</taxon>
        <taxon>Bacillati</taxon>
        <taxon>Actinomycetota</taxon>
        <taxon>Actinomycetes</taxon>
        <taxon>Frankiales</taxon>
        <taxon>Frankiaceae</taxon>
        <taxon>Parafrankia</taxon>
    </lineage>
</organism>
<dbReference type="AlphaFoldDB" id="A0A0S4QTJ4"/>
<dbReference type="Proteomes" id="UP000198802">
    <property type="component" value="Unassembled WGS sequence"/>
</dbReference>
<evidence type="ECO:0000259" key="11">
    <source>
        <dbReference type="PROSITE" id="PS50972"/>
    </source>
</evidence>
<gene>
    <name evidence="12" type="ORF">Ga0074812_11465</name>
</gene>
<feature type="domain" description="Pterin-binding" evidence="11">
    <location>
        <begin position="15"/>
        <end position="272"/>
    </location>
</feature>
<evidence type="ECO:0000256" key="4">
    <source>
        <dbReference type="ARBA" id="ARBA00009503"/>
    </source>
</evidence>
<dbReference type="GO" id="GO:0046654">
    <property type="term" value="P:tetrahydrofolate biosynthetic process"/>
    <property type="evidence" value="ECO:0007669"/>
    <property type="project" value="UniProtKB-UniPathway"/>
</dbReference>
<dbReference type="InterPro" id="IPR000489">
    <property type="entry name" value="Pterin-binding_dom"/>
</dbReference>
<dbReference type="PROSITE" id="PS00792">
    <property type="entry name" value="DHPS_1"/>
    <property type="match status" value="1"/>
</dbReference>
<keyword evidence="9 10" id="KW-0289">Folate biosynthesis</keyword>
<dbReference type="UniPathway" id="UPA00077">
    <property type="reaction ID" value="UER00156"/>
</dbReference>
<dbReference type="PROSITE" id="PS00793">
    <property type="entry name" value="DHPS_2"/>
    <property type="match status" value="1"/>
</dbReference>
<dbReference type="InterPro" id="IPR011005">
    <property type="entry name" value="Dihydropteroate_synth-like_sf"/>
</dbReference>
<comment type="catalytic activity">
    <reaction evidence="1">
        <text>(7,8-dihydropterin-6-yl)methyl diphosphate + 4-aminobenzoate = 7,8-dihydropteroate + diphosphate</text>
        <dbReference type="Rhea" id="RHEA:19949"/>
        <dbReference type="ChEBI" id="CHEBI:17836"/>
        <dbReference type="ChEBI" id="CHEBI:17839"/>
        <dbReference type="ChEBI" id="CHEBI:33019"/>
        <dbReference type="ChEBI" id="CHEBI:72950"/>
        <dbReference type="EC" id="2.5.1.15"/>
    </reaction>
</comment>
<dbReference type="PANTHER" id="PTHR20941:SF1">
    <property type="entry name" value="FOLIC ACID SYNTHESIS PROTEIN FOL1"/>
    <property type="match status" value="1"/>
</dbReference>
<dbReference type="RefSeq" id="WP_091279640.1">
    <property type="nucleotide sequence ID" value="NZ_FAOZ01000014.1"/>
</dbReference>
<protein>
    <recommendedName>
        <fullName evidence="5 10">Dihydropteroate synthase</fullName>
        <shortName evidence="10">DHPS</shortName>
        <ecNumber evidence="5 10">2.5.1.15</ecNumber>
    </recommendedName>
    <alternativeName>
        <fullName evidence="10">Dihydropteroate pyrophosphorylase</fullName>
    </alternativeName>
</protein>
<reference evidence="13" key="1">
    <citation type="submission" date="2015-11" db="EMBL/GenBank/DDBJ databases">
        <authorList>
            <person name="Varghese N."/>
        </authorList>
    </citation>
    <scope>NUCLEOTIDE SEQUENCE [LARGE SCALE GENOMIC DNA]</scope>
    <source>
        <strain evidence="13">DSM 45899</strain>
    </source>
</reference>
<keyword evidence="13" id="KW-1185">Reference proteome</keyword>
<dbReference type="PROSITE" id="PS50972">
    <property type="entry name" value="PTERIN_BINDING"/>
    <property type="match status" value="1"/>
</dbReference>
<comment type="function">
    <text evidence="10">Catalyzes the condensation of para-aminobenzoate (pABA) with 6-hydroxymethyl-7,8-dihydropterin diphosphate (DHPt-PP) to form 7,8-dihydropteroate (H2Pte), the immediate precursor of folate derivatives.</text>
</comment>
<evidence type="ECO:0000256" key="3">
    <source>
        <dbReference type="ARBA" id="ARBA00004763"/>
    </source>
</evidence>
<dbReference type="EMBL" id="FAOZ01000014">
    <property type="protein sequence ID" value="CUU57718.1"/>
    <property type="molecule type" value="Genomic_DNA"/>
</dbReference>
<keyword evidence="7 10" id="KW-0479">Metal-binding</keyword>
<evidence type="ECO:0000256" key="1">
    <source>
        <dbReference type="ARBA" id="ARBA00000012"/>
    </source>
</evidence>
<keyword evidence="6 10" id="KW-0808">Transferase</keyword>
<evidence type="ECO:0000256" key="10">
    <source>
        <dbReference type="RuleBase" id="RU361205"/>
    </source>
</evidence>